<dbReference type="EMBL" id="AJAR01000014">
    <property type="protein sequence ID" value="EOH97107.1"/>
    <property type="molecule type" value="Genomic_DNA"/>
</dbReference>
<evidence type="ECO:0000313" key="3">
    <source>
        <dbReference type="Proteomes" id="UP000013858"/>
    </source>
</evidence>
<dbReference type="Proteomes" id="UP000013858">
    <property type="component" value="Unassembled WGS sequence"/>
</dbReference>
<evidence type="ECO:0000313" key="1">
    <source>
        <dbReference type="EMBL" id="EOH97107.1"/>
    </source>
</evidence>
<dbReference type="Proteomes" id="UP000014197">
    <property type="component" value="Unassembled WGS sequence"/>
</dbReference>
<evidence type="ECO:0000313" key="2">
    <source>
        <dbReference type="EMBL" id="EOT59920.1"/>
    </source>
</evidence>
<accession>R2QKJ0</accession>
<protein>
    <submittedName>
        <fullName evidence="1">Uncharacterized protein</fullName>
    </submittedName>
</protein>
<reference evidence="1 3" key="1">
    <citation type="submission" date="2013-02" db="EMBL/GenBank/DDBJ databases">
        <title>The Genome Sequence of Enterococcus haemoperoxidus BAA-382.</title>
        <authorList>
            <consortium name="The Broad Institute Genome Sequencing Platform"/>
            <consortium name="The Broad Institute Genome Sequencing Center for Infectious Disease"/>
            <person name="Earl A.M."/>
            <person name="Gilmore M.S."/>
            <person name="Lebreton F."/>
            <person name="Walker B."/>
            <person name="Young S.K."/>
            <person name="Zeng Q."/>
            <person name="Gargeya S."/>
            <person name="Fitzgerald M."/>
            <person name="Haas B."/>
            <person name="Abouelleil A."/>
            <person name="Alvarado L."/>
            <person name="Arachchi H.M."/>
            <person name="Berlin A.M."/>
            <person name="Chapman S.B."/>
            <person name="Dewar J."/>
            <person name="Goldberg J."/>
            <person name="Griggs A."/>
            <person name="Gujja S."/>
            <person name="Hansen M."/>
            <person name="Howarth C."/>
            <person name="Imamovic A."/>
            <person name="Larimer J."/>
            <person name="McCowan C."/>
            <person name="Murphy C."/>
            <person name="Neiman D."/>
            <person name="Pearson M."/>
            <person name="Priest M."/>
            <person name="Roberts A."/>
            <person name="Saif S."/>
            <person name="Shea T."/>
            <person name="Sisk P."/>
            <person name="Sykes S."/>
            <person name="Wortman J."/>
            <person name="Nusbaum C."/>
            <person name="Birren B."/>
        </authorList>
    </citation>
    <scope>NUCLEOTIDE SEQUENCE [LARGE SCALE GENOMIC DNA]</scope>
    <source>
        <strain evidence="1 3">ATCC BAA-382</strain>
    </source>
</reference>
<comment type="caution">
    <text evidence="1">The sequence shown here is derived from an EMBL/GenBank/DDBJ whole genome shotgun (WGS) entry which is preliminary data.</text>
</comment>
<organism evidence="1 3">
    <name type="scientific">Enterococcus haemoperoxidus ATCC BAA-382</name>
    <dbReference type="NCBI Taxonomy" id="1158608"/>
    <lineage>
        <taxon>Bacteria</taxon>
        <taxon>Bacillati</taxon>
        <taxon>Bacillota</taxon>
        <taxon>Bacilli</taxon>
        <taxon>Lactobacillales</taxon>
        <taxon>Enterococcaceae</taxon>
        <taxon>Enterococcus</taxon>
    </lineage>
</organism>
<reference evidence="2 4" key="2">
    <citation type="submission" date="2013-03" db="EMBL/GenBank/DDBJ databases">
        <title>The Genome Sequence of Enterococcus haemoperoxidus BAA-382 (PacBio/Illumina hybrid assembly).</title>
        <authorList>
            <consortium name="The Broad Institute Genomics Platform"/>
            <consortium name="The Broad Institute Genome Sequencing Center for Infectious Disease"/>
            <person name="Earl A."/>
            <person name="Russ C."/>
            <person name="Gilmore M."/>
            <person name="Surin D."/>
            <person name="Walker B."/>
            <person name="Young S."/>
            <person name="Zeng Q."/>
            <person name="Gargeya S."/>
            <person name="Fitzgerald M."/>
            <person name="Haas B."/>
            <person name="Abouelleil A."/>
            <person name="Allen A.W."/>
            <person name="Alvarado L."/>
            <person name="Arachchi H.M."/>
            <person name="Berlin A.M."/>
            <person name="Chapman S.B."/>
            <person name="Gainer-Dewar J."/>
            <person name="Goldberg J."/>
            <person name="Griggs A."/>
            <person name="Gujja S."/>
            <person name="Hansen M."/>
            <person name="Howarth C."/>
            <person name="Imamovic A."/>
            <person name="Ireland A."/>
            <person name="Larimer J."/>
            <person name="McCowan C."/>
            <person name="Murphy C."/>
            <person name="Pearson M."/>
            <person name="Poon T.W."/>
            <person name="Priest M."/>
            <person name="Roberts A."/>
            <person name="Saif S."/>
            <person name="Shea T."/>
            <person name="Sisk P."/>
            <person name="Sykes S."/>
            <person name="Wortman J."/>
            <person name="Nusbaum C."/>
            <person name="Birren B."/>
        </authorList>
    </citation>
    <scope>NUCLEOTIDE SEQUENCE [LARGE SCALE GENOMIC DNA]</scope>
    <source>
        <strain evidence="2 4">ATCC BAA-382</strain>
    </source>
</reference>
<name>R2QKJ0_9ENTE</name>
<dbReference type="EMBL" id="ASVY01000003">
    <property type="protein sequence ID" value="EOT59920.1"/>
    <property type="molecule type" value="Genomic_DNA"/>
</dbReference>
<dbReference type="STRING" id="155618.RV06_GL000217"/>
<proteinExistence type="predicted"/>
<keyword evidence="4" id="KW-1185">Reference proteome</keyword>
<dbReference type="PATRIC" id="fig|1158608.3.peg.1566"/>
<dbReference type="AlphaFoldDB" id="R2QKJ0"/>
<gene>
    <name evidence="2" type="ORF">I583_02555</name>
    <name evidence="1" type="ORF">UAW_01589</name>
</gene>
<sequence length="39" mass="4412">MIKTESLHAIERLSNASGVSGFEDDVVAIVQNKRRIKLW</sequence>
<evidence type="ECO:0000313" key="4">
    <source>
        <dbReference type="Proteomes" id="UP000014197"/>
    </source>
</evidence>